<sequence length="185" mass="21026">MVFQLLSSLLASHSPGRCKTSQEVLRVSDINPPVSRHCSFCGVSVEKGFDVVWEDRDYIVFRDYRPSAAHHLQVIPKKHIDSVRSLRKEHIALVRSMGEIGHRVLDALNVPAISRRLGFHIPPFNSVDHLHLHVQALPYKPQARRLKYPVMEGGRDDIKGFTWFVTLEQTVKILEKGSKVGVFPC</sequence>
<dbReference type="PROSITE" id="PS51084">
    <property type="entry name" value="HIT_2"/>
    <property type="match status" value="1"/>
</dbReference>
<dbReference type="OMA" id="SINFLPC"/>
<dbReference type="GeneID" id="19308774"/>
<evidence type="ECO:0000313" key="6">
    <source>
        <dbReference type="Proteomes" id="UP000030669"/>
    </source>
</evidence>
<evidence type="ECO:0000256" key="1">
    <source>
        <dbReference type="ARBA" id="ARBA00022741"/>
    </source>
</evidence>
<name>S7Q2D9_GLOTA</name>
<dbReference type="EMBL" id="KB469304">
    <property type="protein sequence ID" value="EPQ54171.1"/>
    <property type="molecule type" value="Genomic_DNA"/>
</dbReference>
<evidence type="ECO:0000259" key="4">
    <source>
        <dbReference type="PROSITE" id="PS51084"/>
    </source>
</evidence>
<keyword evidence="2" id="KW-0378">Hydrolase</keyword>
<gene>
    <name evidence="5" type="ORF">GLOTRDRAFT_78110</name>
</gene>
<dbReference type="Pfam" id="PF11969">
    <property type="entry name" value="DcpS_C"/>
    <property type="match status" value="1"/>
</dbReference>
<protein>
    <submittedName>
        <fullName evidence="5">HIT-like protein</fullName>
    </submittedName>
</protein>
<evidence type="ECO:0000256" key="3">
    <source>
        <dbReference type="PROSITE-ProRule" id="PRU00464"/>
    </source>
</evidence>
<dbReference type="InterPro" id="IPR036265">
    <property type="entry name" value="HIT-like_sf"/>
</dbReference>
<accession>S7Q2D9</accession>
<dbReference type="Proteomes" id="UP000030669">
    <property type="component" value="Unassembled WGS sequence"/>
</dbReference>
<dbReference type="HOGENOM" id="CLU_056776_4_1_1"/>
<dbReference type="RefSeq" id="XP_007867492.1">
    <property type="nucleotide sequence ID" value="XM_007869301.1"/>
</dbReference>
<dbReference type="KEGG" id="gtr:GLOTRDRAFT_78110"/>
<dbReference type="PANTHER" id="PTHR12486:SF5">
    <property type="entry name" value="ADENOSINE 5'-MONOPHOSPHORAMIDASE HINT3"/>
    <property type="match status" value="1"/>
</dbReference>
<evidence type="ECO:0000313" key="5">
    <source>
        <dbReference type="EMBL" id="EPQ54171.1"/>
    </source>
</evidence>
<dbReference type="PANTHER" id="PTHR12486">
    <property type="entry name" value="APRATAXIN-RELATED"/>
    <property type="match status" value="1"/>
</dbReference>
<dbReference type="AlphaFoldDB" id="S7Q2D9"/>
<dbReference type="OrthoDB" id="1915375at2759"/>
<reference evidence="5 6" key="1">
    <citation type="journal article" date="2012" name="Science">
        <title>The Paleozoic origin of enzymatic lignin decomposition reconstructed from 31 fungal genomes.</title>
        <authorList>
            <person name="Floudas D."/>
            <person name="Binder M."/>
            <person name="Riley R."/>
            <person name="Barry K."/>
            <person name="Blanchette R.A."/>
            <person name="Henrissat B."/>
            <person name="Martinez A.T."/>
            <person name="Otillar R."/>
            <person name="Spatafora J.W."/>
            <person name="Yadav J.S."/>
            <person name="Aerts A."/>
            <person name="Benoit I."/>
            <person name="Boyd A."/>
            <person name="Carlson A."/>
            <person name="Copeland A."/>
            <person name="Coutinho P.M."/>
            <person name="de Vries R.P."/>
            <person name="Ferreira P."/>
            <person name="Findley K."/>
            <person name="Foster B."/>
            <person name="Gaskell J."/>
            <person name="Glotzer D."/>
            <person name="Gorecki P."/>
            <person name="Heitman J."/>
            <person name="Hesse C."/>
            <person name="Hori C."/>
            <person name="Igarashi K."/>
            <person name="Jurgens J.A."/>
            <person name="Kallen N."/>
            <person name="Kersten P."/>
            <person name="Kohler A."/>
            <person name="Kuees U."/>
            <person name="Kumar T.K.A."/>
            <person name="Kuo A."/>
            <person name="LaButti K."/>
            <person name="Larrondo L.F."/>
            <person name="Lindquist E."/>
            <person name="Ling A."/>
            <person name="Lombard V."/>
            <person name="Lucas S."/>
            <person name="Lundell T."/>
            <person name="Martin R."/>
            <person name="McLaughlin D.J."/>
            <person name="Morgenstern I."/>
            <person name="Morin E."/>
            <person name="Murat C."/>
            <person name="Nagy L.G."/>
            <person name="Nolan M."/>
            <person name="Ohm R.A."/>
            <person name="Patyshakuliyeva A."/>
            <person name="Rokas A."/>
            <person name="Ruiz-Duenas F.J."/>
            <person name="Sabat G."/>
            <person name="Salamov A."/>
            <person name="Samejima M."/>
            <person name="Schmutz J."/>
            <person name="Slot J.C."/>
            <person name="St John F."/>
            <person name="Stenlid J."/>
            <person name="Sun H."/>
            <person name="Sun S."/>
            <person name="Syed K."/>
            <person name="Tsang A."/>
            <person name="Wiebenga A."/>
            <person name="Young D."/>
            <person name="Pisabarro A."/>
            <person name="Eastwood D.C."/>
            <person name="Martin F."/>
            <person name="Cullen D."/>
            <person name="Grigoriev I.V."/>
            <person name="Hibbett D.S."/>
        </authorList>
    </citation>
    <scope>NUCLEOTIDE SEQUENCE [LARGE SCALE GENOMIC DNA]</scope>
    <source>
        <strain evidence="5 6">ATCC 11539</strain>
    </source>
</reference>
<dbReference type="SUPFAM" id="SSF54197">
    <property type="entry name" value="HIT-like"/>
    <property type="match status" value="1"/>
</dbReference>
<dbReference type="eggNOG" id="KOG4359">
    <property type="taxonomic scope" value="Eukaryota"/>
</dbReference>
<feature type="short sequence motif" description="Histidine triad motif" evidence="3">
    <location>
        <begin position="129"/>
        <end position="133"/>
    </location>
</feature>
<evidence type="ECO:0000256" key="2">
    <source>
        <dbReference type="ARBA" id="ARBA00022801"/>
    </source>
</evidence>
<keyword evidence="6" id="KW-1185">Reference proteome</keyword>
<dbReference type="STRING" id="670483.S7Q2D9"/>
<dbReference type="InterPro" id="IPR011146">
    <property type="entry name" value="HIT-like"/>
</dbReference>
<feature type="domain" description="HIT" evidence="4">
    <location>
        <begin position="39"/>
        <end position="144"/>
    </location>
</feature>
<dbReference type="GO" id="GO:0016787">
    <property type="term" value="F:hydrolase activity"/>
    <property type="evidence" value="ECO:0007669"/>
    <property type="project" value="UniProtKB-KW"/>
</dbReference>
<dbReference type="Gene3D" id="3.30.428.10">
    <property type="entry name" value="HIT-like"/>
    <property type="match status" value="1"/>
</dbReference>
<organism evidence="5 6">
    <name type="scientific">Gloeophyllum trabeum (strain ATCC 11539 / FP-39264 / Madison 617)</name>
    <name type="common">Brown rot fungus</name>
    <dbReference type="NCBI Taxonomy" id="670483"/>
    <lineage>
        <taxon>Eukaryota</taxon>
        <taxon>Fungi</taxon>
        <taxon>Dikarya</taxon>
        <taxon>Basidiomycota</taxon>
        <taxon>Agaricomycotina</taxon>
        <taxon>Agaricomycetes</taxon>
        <taxon>Gloeophyllales</taxon>
        <taxon>Gloeophyllaceae</taxon>
        <taxon>Gloeophyllum</taxon>
    </lineage>
</organism>
<keyword evidence="1" id="KW-0547">Nucleotide-binding</keyword>
<dbReference type="GO" id="GO:0000166">
    <property type="term" value="F:nucleotide binding"/>
    <property type="evidence" value="ECO:0007669"/>
    <property type="project" value="UniProtKB-KW"/>
</dbReference>
<proteinExistence type="predicted"/>